<evidence type="ECO:0000313" key="3">
    <source>
        <dbReference type="Proteomes" id="UP001497444"/>
    </source>
</evidence>
<gene>
    <name evidence="2" type="ORF">CSSPJE1EN1_LOCUS4361</name>
</gene>
<dbReference type="Gene3D" id="3.40.50.300">
    <property type="entry name" value="P-loop containing nucleotide triphosphate hydrolases"/>
    <property type="match status" value="1"/>
</dbReference>
<dbReference type="PRINTS" id="PR00449">
    <property type="entry name" value="RASTRNSFRMNG"/>
</dbReference>
<dbReference type="PANTHER" id="PTHR47679">
    <property type="entry name" value="PROTEIN TORNADO 1"/>
    <property type="match status" value="1"/>
</dbReference>
<evidence type="ECO:0008006" key="4">
    <source>
        <dbReference type="Google" id="ProtNLM"/>
    </source>
</evidence>
<accession>A0ABP0VYT7</accession>
<keyword evidence="3" id="KW-1185">Reference proteome</keyword>
<dbReference type="PANTHER" id="PTHR47679:SF1">
    <property type="entry name" value="PROTEIN TORNADO 1"/>
    <property type="match status" value="1"/>
</dbReference>
<organism evidence="2 3">
    <name type="scientific">Sphagnum jensenii</name>
    <dbReference type="NCBI Taxonomy" id="128206"/>
    <lineage>
        <taxon>Eukaryota</taxon>
        <taxon>Viridiplantae</taxon>
        <taxon>Streptophyta</taxon>
        <taxon>Embryophyta</taxon>
        <taxon>Bryophyta</taxon>
        <taxon>Sphagnophytina</taxon>
        <taxon>Sphagnopsida</taxon>
        <taxon>Sphagnales</taxon>
        <taxon>Sphagnaceae</taxon>
        <taxon>Sphagnum</taxon>
    </lineage>
</organism>
<reference evidence="2" key="1">
    <citation type="submission" date="2024-02" db="EMBL/GenBank/DDBJ databases">
        <authorList>
            <consortium name="ELIXIR-Norway"/>
            <consortium name="Elixir Norway"/>
        </authorList>
    </citation>
    <scope>NUCLEOTIDE SEQUENCE</scope>
</reference>
<evidence type="ECO:0000256" key="1">
    <source>
        <dbReference type="SAM" id="MobiDB-lite"/>
    </source>
</evidence>
<feature type="region of interest" description="Disordered" evidence="1">
    <location>
        <begin position="64"/>
        <end position="91"/>
    </location>
</feature>
<dbReference type="EMBL" id="OZ020107">
    <property type="protein sequence ID" value="CAK9258883.1"/>
    <property type="molecule type" value="Genomic_DNA"/>
</dbReference>
<protein>
    <recommendedName>
        <fullName evidence="4">C-terminal of Roc (COR) domain-containing protein</fullName>
    </recommendedName>
</protein>
<evidence type="ECO:0000313" key="2">
    <source>
        <dbReference type="EMBL" id="CAK9258883.1"/>
    </source>
</evidence>
<feature type="compositionally biased region" description="Polar residues" evidence="1">
    <location>
        <begin position="79"/>
        <end position="88"/>
    </location>
</feature>
<dbReference type="SUPFAM" id="SSF52047">
    <property type="entry name" value="RNI-like"/>
    <property type="match status" value="1"/>
</dbReference>
<dbReference type="InterPro" id="IPR027417">
    <property type="entry name" value="P-loop_NTPase"/>
</dbReference>
<dbReference type="Proteomes" id="UP001497444">
    <property type="component" value="Chromosome 12"/>
</dbReference>
<name>A0ABP0VYT7_9BRYO</name>
<proteinExistence type="predicted"/>
<dbReference type="InterPro" id="IPR032675">
    <property type="entry name" value="LRR_dom_sf"/>
</dbReference>
<sequence length="1378" mass="156751">MDIKEGLVEIDPGDIDQLASSQVRFSSESSNDTRKQILQELPPPTMAMEIRSDETCDELNTRTMEEEGAEGVEGGHLSGSFNSPSSTPERPIFLPQQPLVRLMVPNKGHVSLDELIRTLQESELAKLNFLFERDDEFHEDQENGNNSMWEAYRNHRLQVLDVASRCKSLKELGVLSKLDGEEMDVLCKNLVSHPALEYLILFAGDEKCLQMLGRMLQNNHNIKDLGFYDYGGAKGVEMLCQMLQNNHSIKTLTLALRDAIGVASIALMLGVNSTLENLTLWCNYDADGDTLKVLLQPLTCDDGNQLLNKSIKQLHLLFMRMGRERARIVAQMLLTNDSITHLRIYDNSLEPSDVCTILESLEKNETLHTLHLTGCKGVRGDDVLAKVMDLLRINPWLKKIDFTATPLERDGHVAQVNAQLASNARDYMAAVRGLPRTQAKFARVFLCGDAYAGKTTLRRSMVRSLAKGLQVKVITPLVEFIELNKPLGLCFSDPNEWAKRTRGIQIKVLLDHDDQKISIWDLAGQEEYHAFHDRMIPNLNIQGNVCLFLLVCNPFKKGSKEQKDLQKIKDELCYWLRFISSNTMRSSISPPQVMVIMTHGDKNFPHHKPMEDHLQNLKAKFATFINLFSTCYWINAHSSQQASNVTTKVTNTCGDTLKKMVHIYEACMNVQHGLCEWNKHHPNEPIVTMETFEKEIIDKKEPNLRNLVVQQEFEKPYIPVAMFLHDAGEMIYFKDEDFVVVNPSWFCHEVMGHLIKLRGQVEKVNLTTTFQDGWGRIGEIEHLLNLLLKDIVHRRVGNTTNIAKYLVRLMVKMDLAYEREPQMTDHGQRVIFVPTTFEFHEDVAEGERRLEWKFKFPKDVEIIYIGRRLQCKDQELTTLTPGFFPQVQVTLHKHFMNLPIKARCKNERNLIKIFLDGLEIFVELSGDQMASPLFIDVLVKSCKSTFQTLQLINDHVLSKIEQLCSTVQGCQGVSLVHGVLRPKAVENLLLCKHRKDQALLLEDLKQELWGANLDPKYEHPWSQVQEVLEGGCDYLGESMEGSAISLLGEKDINDIWQTRQNELMEVEVCFNASLATKDEDHEDPQGSRSGVTMGCKNSIHKNVELLSKGSFRQLLLEKIDELPQSIHEKIVPELQSLVKILMDRTSSMEKNLRDMLAMNLDNIINLPLELQKRQVPCNVYFTTTGAKLQRKLIVKMLPGIERLNLHLLCEYVEGIHVVDEQQGCEVTMLSTKAQQIVPYLVIGLSIFSLLLKVGAHIVAGIGDMVPNVGKGLALALDTQSLSDYLPNPGIGRNSQNDPLQGQKTNMIEKEVALREERHGPEQWLVDFLKKQNISKSFGLSRVHYHRIKYGNQGPLIRWICDKHKEEGLKKGILETLPI</sequence>
<dbReference type="SUPFAM" id="SSF52540">
    <property type="entry name" value="P-loop containing nucleoside triphosphate hydrolases"/>
    <property type="match status" value="1"/>
</dbReference>
<dbReference type="Gene3D" id="3.80.10.10">
    <property type="entry name" value="Ribonuclease Inhibitor"/>
    <property type="match status" value="2"/>
</dbReference>